<dbReference type="InterPro" id="IPR004358">
    <property type="entry name" value="Sig_transdc_His_kin-like_C"/>
</dbReference>
<dbReference type="PRINTS" id="PR00344">
    <property type="entry name" value="BCTRLSENSOR"/>
</dbReference>
<dbReference type="PANTHER" id="PTHR43711:SF31">
    <property type="entry name" value="HISTIDINE KINASE"/>
    <property type="match status" value="1"/>
</dbReference>
<comment type="caution">
    <text evidence="9">The sequence shown here is derived from an EMBL/GenBank/DDBJ whole genome shotgun (WGS) entry which is preliminary data.</text>
</comment>
<dbReference type="InterPro" id="IPR003661">
    <property type="entry name" value="HisK_dim/P_dom"/>
</dbReference>
<keyword evidence="7" id="KW-1133">Transmembrane helix</keyword>
<feature type="domain" description="Histidine kinase" evidence="8">
    <location>
        <begin position="174"/>
        <end position="393"/>
    </location>
</feature>
<dbReference type="SUPFAM" id="SSF47384">
    <property type="entry name" value="Homodimeric domain of signal transducing histidine kinase"/>
    <property type="match status" value="1"/>
</dbReference>
<dbReference type="EMBL" id="MWQY01000001">
    <property type="protein sequence ID" value="ORC38367.1"/>
    <property type="molecule type" value="Genomic_DNA"/>
</dbReference>
<protein>
    <recommendedName>
        <fullName evidence="2">histidine kinase</fullName>
        <ecNumber evidence="2">2.7.13.3</ecNumber>
    </recommendedName>
</protein>
<dbReference type="Pfam" id="PF02518">
    <property type="entry name" value="HATPase_c"/>
    <property type="match status" value="1"/>
</dbReference>
<dbReference type="InterPro" id="IPR036097">
    <property type="entry name" value="HisK_dim/P_sf"/>
</dbReference>
<dbReference type="FunFam" id="3.30.565.10:FF:000006">
    <property type="entry name" value="Sensor histidine kinase WalK"/>
    <property type="match status" value="1"/>
</dbReference>
<comment type="catalytic activity">
    <reaction evidence="1">
        <text>ATP + protein L-histidine = ADP + protein N-phospho-L-histidine.</text>
        <dbReference type="EC" id="2.7.13.3"/>
    </reaction>
</comment>
<dbReference type="SMART" id="SM00387">
    <property type="entry name" value="HATPase_c"/>
    <property type="match status" value="1"/>
</dbReference>
<dbReference type="STRING" id="1963862.B4O97_01005"/>
<dbReference type="InterPro" id="IPR036890">
    <property type="entry name" value="HATPase_C_sf"/>
</dbReference>
<dbReference type="OrthoDB" id="340007at2"/>
<sequence>MARFDRYLRRLLYIVFLFFLFLDFPSDWEQRIILLAVSGVSLLAGLFFAEIWWGEHSFFQNRLVIASELVLASCAASFFSLPHFLFFTPVIALRMGLLFADESGWKQRIALVMTSVPPLLAGIAASPPALTLYLAAALAASCAACFSMLFHREQKSIRLETEKNLQTKDAILSTLAHEVRTPLTVIQSTVDIMCEGRGGPLSPRQYQFLQSVGSNVRRLVTLSDAILASIRVESAWFTVSLHPIDIRRLIKDVAVHMRPVLEEKQIELRYSFPKLLSRPPADEGWIHQVLVNLVHNAVKHLRYGGRIIISVNENEQAMVVSVSDNGSGIRLGERAKVFNEFFQGDSWSDEQLDGAGLGLAIVKKVIEKHNGKVYVSSVEHVGTTVSFTLPHHEEDDQ</sequence>
<organism evidence="9 10">
    <name type="scientific">Marispirochaeta aestuarii</name>
    <dbReference type="NCBI Taxonomy" id="1963862"/>
    <lineage>
        <taxon>Bacteria</taxon>
        <taxon>Pseudomonadati</taxon>
        <taxon>Spirochaetota</taxon>
        <taxon>Spirochaetia</taxon>
        <taxon>Spirochaetales</taxon>
        <taxon>Spirochaetaceae</taxon>
        <taxon>Marispirochaeta</taxon>
    </lineage>
</organism>
<dbReference type="InterPro" id="IPR003594">
    <property type="entry name" value="HATPase_dom"/>
</dbReference>
<dbReference type="EC" id="2.7.13.3" evidence="2"/>
<feature type="transmembrane region" description="Helical" evidence="7">
    <location>
        <begin position="32"/>
        <end position="53"/>
    </location>
</feature>
<keyword evidence="10" id="KW-1185">Reference proteome</keyword>
<reference evidence="9 10" key="1">
    <citation type="submission" date="2017-03" db="EMBL/GenBank/DDBJ databases">
        <title>Draft Genome sequence of Marispirochaeta sp. strain JC444.</title>
        <authorList>
            <person name="Shivani Y."/>
            <person name="Subhash Y."/>
            <person name="Sasikala C."/>
            <person name="Ramana C."/>
        </authorList>
    </citation>
    <scope>NUCLEOTIDE SEQUENCE [LARGE SCALE GENOMIC DNA]</scope>
    <source>
        <strain evidence="9 10">JC444</strain>
    </source>
</reference>
<evidence type="ECO:0000256" key="3">
    <source>
        <dbReference type="ARBA" id="ARBA00022553"/>
    </source>
</evidence>
<keyword evidence="5" id="KW-0418">Kinase</keyword>
<dbReference type="GO" id="GO:0000155">
    <property type="term" value="F:phosphorelay sensor kinase activity"/>
    <property type="evidence" value="ECO:0007669"/>
    <property type="project" value="InterPro"/>
</dbReference>
<accession>A0A1Y1S372</accession>
<evidence type="ECO:0000256" key="4">
    <source>
        <dbReference type="ARBA" id="ARBA00022679"/>
    </source>
</evidence>
<evidence type="ECO:0000313" key="9">
    <source>
        <dbReference type="EMBL" id="ORC38367.1"/>
    </source>
</evidence>
<dbReference type="CDD" id="cd00082">
    <property type="entry name" value="HisKA"/>
    <property type="match status" value="1"/>
</dbReference>
<keyword evidence="7" id="KW-0472">Membrane</keyword>
<keyword evidence="3" id="KW-0597">Phosphoprotein</keyword>
<keyword evidence="6" id="KW-0902">Two-component regulatory system</keyword>
<dbReference type="Gene3D" id="1.10.287.130">
    <property type="match status" value="1"/>
</dbReference>
<feature type="transmembrane region" description="Helical" evidence="7">
    <location>
        <begin position="7"/>
        <end position="26"/>
    </location>
</feature>
<feature type="transmembrane region" description="Helical" evidence="7">
    <location>
        <begin position="130"/>
        <end position="150"/>
    </location>
</feature>
<evidence type="ECO:0000256" key="5">
    <source>
        <dbReference type="ARBA" id="ARBA00022777"/>
    </source>
</evidence>
<evidence type="ECO:0000256" key="7">
    <source>
        <dbReference type="SAM" id="Phobius"/>
    </source>
</evidence>
<dbReference type="PANTHER" id="PTHR43711">
    <property type="entry name" value="TWO-COMPONENT HISTIDINE KINASE"/>
    <property type="match status" value="1"/>
</dbReference>
<evidence type="ECO:0000313" key="10">
    <source>
        <dbReference type="Proteomes" id="UP000192343"/>
    </source>
</evidence>
<evidence type="ECO:0000259" key="8">
    <source>
        <dbReference type="PROSITE" id="PS50109"/>
    </source>
</evidence>
<proteinExistence type="predicted"/>
<keyword evidence="4" id="KW-0808">Transferase</keyword>
<dbReference type="InterPro" id="IPR050736">
    <property type="entry name" value="Sensor_HK_Regulatory"/>
</dbReference>
<evidence type="ECO:0000256" key="1">
    <source>
        <dbReference type="ARBA" id="ARBA00000085"/>
    </source>
</evidence>
<feature type="transmembrane region" description="Helical" evidence="7">
    <location>
        <begin position="65"/>
        <end position="87"/>
    </location>
</feature>
<dbReference type="AlphaFoldDB" id="A0A1Y1S372"/>
<dbReference type="SUPFAM" id="SSF55874">
    <property type="entry name" value="ATPase domain of HSP90 chaperone/DNA topoisomerase II/histidine kinase"/>
    <property type="match status" value="1"/>
</dbReference>
<dbReference type="SMART" id="SM00388">
    <property type="entry name" value="HisKA"/>
    <property type="match status" value="1"/>
</dbReference>
<gene>
    <name evidence="9" type="ORF">B4O97_01005</name>
</gene>
<dbReference type="Gene3D" id="3.30.565.10">
    <property type="entry name" value="Histidine kinase-like ATPase, C-terminal domain"/>
    <property type="match status" value="1"/>
</dbReference>
<dbReference type="PROSITE" id="PS50109">
    <property type="entry name" value="HIS_KIN"/>
    <property type="match status" value="1"/>
</dbReference>
<evidence type="ECO:0000256" key="2">
    <source>
        <dbReference type="ARBA" id="ARBA00012438"/>
    </source>
</evidence>
<evidence type="ECO:0000256" key="6">
    <source>
        <dbReference type="ARBA" id="ARBA00023012"/>
    </source>
</evidence>
<keyword evidence="7" id="KW-0812">Transmembrane</keyword>
<dbReference type="Pfam" id="PF00512">
    <property type="entry name" value="HisKA"/>
    <property type="match status" value="1"/>
</dbReference>
<name>A0A1Y1S372_9SPIO</name>
<dbReference type="RefSeq" id="WP_083047426.1">
    <property type="nucleotide sequence ID" value="NZ_MWQY01000001.1"/>
</dbReference>
<dbReference type="Proteomes" id="UP000192343">
    <property type="component" value="Unassembled WGS sequence"/>
</dbReference>
<dbReference type="InterPro" id="IPR005467">
    <property type="entry name" value="His_kinase_dom"/>
</dbReference>